<feature type="domain" description="SLH" evidence="5">
    <location>
        <begin position="147"/>
        <end position="207"/>
    </location>
</feature>
<name>A0ABW1V8H4_9BACL</name>
<dbReference type="PANTHER" id="PTHR10963:SF55">
    <property type="entry name" value="GLYCOSIDE HYDROLASE FAMILY 16 PROTEIN"/>
    <property type="match status" value="1"/>
</dbReference>
<dbReference type="PANTHER" id="PTHR10963">
    <property type="entry name" value="GLYCOSYL HYDROLASE-RELATED"/>
    <property type="match status" value="1"/>
</dbReference>
<feature type="region of interest" description="Disordered" evidence="3">
    <location>
        <begin position="343"/>
        <end position="373"/>
    </location>
</feature>
<dbReference type="SUPFAM" id="SSF49785">
    <property type="entry name" value="Galactose-binding domain-like"/>
    <property type="match status" value="4"/>
</dbReference>
<evidence type="ECO:0000256" key="2">
    <source>
        <dbReference type="ARBA" id="ARBA00022801"/>
    </source>
</evidence>
<dbReference type="InterPro" id="IPR050546">
    <property type="entry name" value="Glycosyl_Hydrlase_16"/>
</dbReference>
<dbReference type="Gene3D" id="2.60.120.260">
    <property type="entry name" value="Galactose-binding domain-like"/>
    <property type="match status" value="4"/>
</dbReference>
<dbReference type="Proteomes" id="UP001596233">
    <property type="component" value="Unassembled WGS sequence"/>
</dbReference>
<dbReference type="CDD" id="cd08023">
    <property type="entry name" value="GH16_laminarinase_like"/>
    <property type="match status" value="1"/>
</dbReference>
<evidence type="ECO:0000259" key="6">
    <source>
        <dbReference type="PROSITE" id="PS51762"/>
    </source>
</evidence>
<evidence type="ECO:0000259" key="5">
    <source>
        <dbReference type="PROSITE" id="PS51272"/>
    </source>
</evidence>
<evidence type="ECO:0000313" key="7">
    <source>
        <dbReference type="EMBL" id="MFC6334082.1"/>
    </source>
</evidence>
<gene>
    <name evidence="7" type="ORF">ACFP56_15750</name>
</gene>
<dbReference type="InterPro" id="IPR008979">
    <property type="entry name" value="Galactose-bd-like_sf"/>
</dbReference>
<dbReference type="PROSITE" id="PS51762">
    <property type="entry name" value="GH16_2"/>
    <property type="match status" value="1"/>
</dbReference>
<feature type="domain" description="SLH" evidence="5">
    <location>
        <begin position="83"/>
        <end position="146"/>
    </location>
</feature>
<evidence type="ECO:0000256" key="4">
    <source>
        <dbReference type="SAM" id="SignalP"/>
    </source>
</evidence>
<keyword evidence="4" id="KW-0732">Signal</keyword>
<feature type="compositionally biased region" description="Low complexity" evidence="3">
    <location>
        <begin position="346"/>
        <end position="363"/>
    </location>
</feature>
<proteinExistence type="inferred from homology"/>
<dbReference type="SUPFAM" id="SSF49899">
    <property type="entry name" value="Concanavalin A-like lectins/glucanases"/>
    <property type="match status" value="1"/>
</dbReference>
<dbReference type="RefSeq" id="WP_379236242.1">
    <property type="nucleotide sequence ID" value="NZ_JBHSTE010000005.1"/>
</dbReference>
<comment type="similarity">
    <text evidence="1">Belongs to the glycosyl hydrolase 16 family.</text>
</comment>
<feature type="domain" description="GH16" evidence="6">
    <location>
        <begin position="357"/>
        <end position="633"/>
    </location>
</feature>
<feature type="chain" id="PRO_5046400069" evidence="4">
    <location>
        <begin position="24"/>
        <end position="1327"/>
    </location>
</feature>
<dbReference type="InterPro" id="IPR001119">
    <property type="entry name" value="SLH_dom"/>
</dbReference>
<dbReference type="Pfam" id="PF00395">
    <property type="entry name" value="SLH"/>
    <property type="match status" value="3"/>
</dbReference>
<keyword evidence="2" id="KW-0378">Hydrolase</keyword>
<organism evidence="7 8">
    <name type="scientific">Paenibacillus septentrionalis</name>
    <dbReference type="NCBI Taxonomy" id="429342"/>
    <lineage>
        <taxon>Bacteria</taxon>
        <taxon>Bacillati</taxon>
        <taxon>Bacillota</taxon>
        <taxon>Bacilli</taxon>
        <taxon>Bacillales</taxon>
        <taxon>Paenibacillaceae</taxon>
        <taxon>Paenibacillus</taxon>
    </lineage>
</organism>
<reference evidence="8" key="1">
    <citation type="journal article" date="2019" name="Int. J. Syst. Evol. Microbiol.">
        <title>The Global Catalogue of Microorganisms (GCM) 10K type strain sequencing project: providing services to taxonomists for standard genome sequencing and annotation.</title>
        <authorList>
            <consortium name="The Broad Institute Genomics Platform"/>
            <consortium name="The Broad Institute Genome Sequencing Center for Infectious Disease"/>
            <person name="Wu L."/>
            <person name="Ma J."/>
        </authorList>
    </citation>
    <scope>NUCLEOTIDE SEQUENCE [LARGE SCALE GENOMIC DNA]</scope>
    <source>
        <strain evidence="8">PCU 280</strain>
    </source>
</reference>
<evidence type="ECO:0000313" key="8">
    <source>
        <dbReference type="Proteomes" id="UP001596233"/>
    </source>
</evidence>
<comment type="caution">
    <text evidence="7">The sequence shown here is derived from an EMBL/GenBank/DDBJ whole genome shotgun (WGS) entry which is preliminary data.</text>
</comment>
<dbReference type="Gene3D" id="2.60.120.200">
    <property type="match status" value="1"/>
</dbReference>
<feature type="domain" description="SLH" evidence="5">
    <location>
        <begin position="20"/>
        <end position="82"/>
    </location>
</feature>
<keyword evidence="8" id="KW-1185">Reference proteome</keyword>
<accession>A0ABW1V8H4</accession>
<evidence type="ECO:0000256" key="1">
    <source>
        <dbReference type="ARBA" id="ARBA00006865"/>
    </source>
</evidence>
<dbReference type="Pfam" id="PF00722">
    <property type="entry name" value="Glyco_hydro_16"/>
    <property type="match status" value="1"/>
</dbReference>
<dbReference type="InterPro" id="IPR013320">
    <property type="entry name" value="ConA-like_dom_sf"/>
</dbReference>
<feature type="signal peptide" evidence="4">
    <location>
        <begin position="1"/>
        <end position="23"/>
    </location>
</feature>
<dbReference type="EMBL" id="JBHSTE010000005">
    <property type="protein sequence ID" value="MFC6334082.1"/>
    <property type="molecule type" value="Genomic_DNA"/>
</dbReference>
<sequence>MKRRTIAIWLLVISMLVPNLAFGAEASEDTHWGIERMKKWQDKGLINGYPDGSLRPDEGITRAQFARMLRSVFQYAVPQSTVEQKSFTDVEAGGWYSKDVAAAAAAGIINGYPDGSFRPNELVKRQDAATMLAAAYKLKEQASLAAFKDAGQVSSYAQQPVQQLVHAGVLKGYSDGTIRPMNTMTRAEAIALLDGLTGELIQDKGTVSNRTIEGNLVVQSPDVKLEGVNVTGSVYVAPGVGDGDLHLKDVHIDGTLHINGGGVDSIYIDNSTANTIVVNRLEGKVRIVITNESNIGSLYVERDAIIELDQSSIIKLLSFLEGSKGSQLKADGKIEQLLNAAGVELPGQPGSGTDSGSDGGYTPTPQPTRPPVDEWKLVWSDEFDRSGENLDDNGVDLDKWGYQLGTGSQYGLDGWGNDEQQYYRAENIKVEDGLLKITAQHEQFEDKPYTSGRIFTEPTFSQTYGKFEARMKLPAGQGLWPAFWMMPVDSVYGTWAASGEIDIMEAKGRLLNEIGGAIHYGRNWPNNKFTAETYHFPEGRDITDFNVYGLEWEPGELRWYVNGQLYQKLNNWDSWGDGQPAKYAFPAPFDQPFYMILNLAVGGNYDGGRLPQESDLPAEMLVDYVRVYELAGRPYREATEPSIEVEPIEAPYKEAVNGSYVYDPQYEQEVTTVTKGDQSLDEMNWNFVYLDQFGGAAKLDIEELDGTKLAKTSIQQPGYETHAVQLIQHVTLGKGRWYKLSFDARSDANRSMAVKLGGGESRGWSVYSDNYDIQLTNSLQRFERVFQMSADTDKLARLEFNMGVHASPVWIGNVKLEEIEALDPFQEFADKEPLANGNHIYNGSFDLGRMDRLTYWSSELAEETEAAFSVDVVKRELHVNIVKGGEAASDVVFQQQGVQAVGGNDYELSFNARADQPRTIQVALLKEDGTINSEPQSVSLAEENERYSVTFSIEGEGAVSYGKLAFWLGGEAVDVYLDDIVLLRTTDNFIGELPLEHQFPLKNGDFSNETENWNEHVQGRYDGWDLQSGYSVEDDVLRFKVSSTGNEPWDVMLAQAGLDLKNNQTYIISLDAKASHEREVELILETSNYARHLEERLALTEDWKTYSFELPMTQDALLDFKLLLGKLKDAAELPEHDVWIDNVRVEVKDARSKAFFAVNGYFDHGLDGWAQHVQGVYDGPSRANIKVEDGALRASIEHSGAKPWDIVLFQEAAVSLKKGETYVVSFVARASEERTIDAIVENSTYMRSLNQPVKLTKDAQRYSYEFTMERDELVQLKFLFGHQDEVAGEIGSDVAHIVEIDNVLFERKGAREAAGELAREQHELHNG</sequence>
<dbReference type="PROSITE" id="PS51272">
    <property type="entry name" value="SLH"/>
    <property type="match status" value="3"/>
</dbReference>
<protein>
    <submittedName>
        <fullName evidence="7">Carbohydrate binding domain-containing protein</fullName>
    </submittedName>
</protein>
<dbReference type="InterPro" id="IPR000757">
    <property type="entry name" value="Beta-glucanase-like"/>
</dbReference>
<dbReference type="InterPro" id="IPR003305">
    <property type="entry name" value="CenC_carb-bd"/>
</dbReference>
<dbReference type="Pfam" id="PF02018">
    <property type="entry name" value="CBM_4_9"/>
    <property type="match status" value="4"/>
</dbReference>
<evidence type="ECO:0000256" key="3">
    <source>
        <dbReference type="SAM" id="MobiDB-lite"/>
    </source>
</evidence>